<protein>
    <submittedName>
        <fullName evidence="5">LysM peptidoglycan-binding domain-containing protein</fullName>
    </submittedName>
</protein>
<proteinExistence type="predicted"/>
<dbReference type="Gene3D" id="3.20.20.80">
    <property type="entry name" value="Glycosidases"/>
    <property type="match status" value="1"/>
</dbReference>
<feature type="domain" description="GH18" evidence="4">
    <location>
        <begin position="105"/>
        <end position="424"/>
    </location>
</feature>
<dbReference type="InterPro" id="IPR011583">
    <property type="entry name" value="Chitinase_II/V-like_cat"/>
</dbReference>
<dbReference type="AlphaFoldDB" id="A0A3E2B3X8"/>
<feature type="domain" description="LysM" evidence="3">
    <location>
        <begin position="1"/>
        <end position="45"/>
    </location>
</feature>
<dbReference type="GO" id="GO:0070492">
    <property type="term" value="F:oligosaccharide binding"/>
    <property type="evidence" value="ECO:0007669"/>
    <property type="project" value="TreeGrafter"/>
</dbReference>
<evidence type="ECO:0000313" key="6">
    <source>
        <dbReference type="Proteomes" id="UP000260649"/>
    </source>
</evidence>
<dbReference type="InterPro" id="IPR029070">
    <property type="entry name" value="Chitinase_insertion_sf"/>
</dbReference>
<evidence type="ECO:0000313" key="5">
    <source>
        <dbReference type="EMBL" id="RFT06740.1"/>
    </source>
</evidence>
<reference evidence="5 6" key="1">
    <citation type="submission" date="2018-07" db="EMBL/GenBank/DDBJ databases">
        <title>GABA Modulating Bacteria of the Human Gut Microbiota.</title>
        <authorList>
            <person name="Strandwitz P."/>
            <person name="Kim K.H."/>
            <person name="Terekhova D."/>
            <person name="Liu J.K."/>
            <person name="Sharma A."/>
            <person name="Levering J."/>
            <person name="Mcdonald D."/>
            <person name="Dietrich D."/>
            <person name="Ramadhar T.R."/>
            <person name="Lekbua A."/>
            <person name="Mroue N."/>
            <person name="Liston C."/>
            <person name="Stewart E.J."/>
            <person name="Dubin M.J."/>
            <person name="Zengler K."/>
            <person name="Knight R."/>
            <person name="Gilbert J.A."/>
            <person name="Clardy J."/>
            <person name="Lewis K."/>
        </authorList>
    </citation>
    <scope>NUCLEOTIDE SEQUENCE [LARGE SCALE GENOMIC DNA]</scope>
    <source>
        <strain evidence="5 6">KLE1738</strain>
    </source>
</reference>
<dbReference type="InterPro" id="IPR017853">
    <property type="entry name" value="GH"/>
</dbReference>
<dbReference type="InterPro" id="IPR041704">
    <property type="entry name" value="CFLE_GH18"/>
</dbReference>
<dbReference type="InterPro" id="IPR001223">
    <property type="entry name" value="Glyco_hydro18_cat"/>
</dbReference>
<dbReference type="GO" id="GO:0012505">
    <property type="term" value="C:endomembrane system"/>
    <property type="evidence" value="ECO:0007669"/>
    <property type="project" value="TreeGrafter"/>
</dbReference>
<dbReference type="SMART" id="SM00636">
    <property type="entry name" value="Glyco_18"/>
    <property type="match status" value="1"/>
</dbReference>
<dbReference type="CDD" id="cd00118">
    <property type="entry name" value="LysM"/>
    <property type="match status" value="2"/>
</dbReference>
<dbReference type="SUPFAM" id="SSF51445">
    <property type="entry name" value="(Trans)glycosidases"/>
    <property type="match status" value="1"/>
</dbReference>
<dbReference type="PROSITE" id="PS51910">
    <property type="entry name" value="GH18_2"/>
    <property type="match status" value="1"/>
</dbReference>
<dbReference type="CDD" id="cd02874">
    <property type="entry name" value="GH18_CFLE_spore_hydrolase"/>
    <property type="match status" value="1"/>
</dbReference>
<dbReference type="GO" id="GO:0008061">
    <property type="term" value="F:chitin binding"/>
    <property type="evidence" value="ECO:0007669"/>
    <property type="project" value="InterPro"/>
</dbReference>
<dbReference type="SUPFAM" id="SSF54106">
    <property type="entry name" value="LysM domain"/>
    <property type="match status" value="2"/>
</dbReference>
<keyword evidence="2" id="KW-0326">Glycosidase</keyword>
<dbReference type="Proteomes" id="UP000260649">
    <property type="component" value="Unassembled WGS sequence"/>
</dbReference>
<gene>
    <name evidence="5" type="ORF">DV520_05945</name>
</gene>
<dbReference type="Gene3D" id="3.10.50.10">
    <property type="match status" value="1"/>
</dbReference>
<accession>A0A3E2B3X8</accession>
<dbReference type="Gene3D" id="3.10.350.10">
    <property type="entry name" value="LysM domain"/>
    <property type="match status" value="2"/>
</dbReference>
<dbReference type="PANTHER" id="PTHR46066:SF2">
    <property type="entry name" value="CHITINASE DOMAIN-CONTAINING PROTEIN 1"/>
    <property type="match status" value="1"/>
</dbReference>
<evidence type="ECO:0000259" key="4">
    <source>
        <dbReference type="PROSITE" id="PS51910"/>
    </source>
</evidence>
<dbReference type="SMART" id="SM00257">
    <property type="entry name" value="LysM"/>
    <property type="match status" value="2"/>
</dbReference>
<keyword evidence="1" id="KW-0378">Hydrolase</keyword>
<name>A0A3E2B3X8_9FIRM</name>
<comment type="caution">
    <text evidence="5">The sequence shown here is derived from an EMBL/GenBank/DDBJ whole genome shotgun (WGS) entry which is preliminary data.</text>
</comment>
<evidence type="ECO:0000259" key="3">
    <source>
        <dbReference type="PROSITE" id="PS51782"/>
    </source>
</evidence>
<dbReference type="EMBL" id="QQRQ01000007">
    <property type="protein sequence ID" value="RFT06740.1"/>
    <property type="molecule type" value="Genomic_DNA"/>
</dbReference>
<dbReference type="Pfam" id="PF01476">
    <property type="entry name" value="LysM"/>
    <property type="match status" value="2"/>
</dbReference>
<evidence type="ECO:0000256" key="2">
    <source>
        <dbReference type="ARBA" id="ARBA00023295"/>
    </source>
</evidence>
<sequence>MIYVVQSGDSLTSIAKRYGVSLERLRSDNGLLPEQPLVPGQALVVFIPKETYQVRSGDTIYGIARQAGISARELIQRNPSLAQGAPLTVGEHLTLRPKEEPEGSLMVNGYAYPHIEQRVLRQAMPYLTDLSLFSYGFREDGALVPLADSRLLAEASLFGAGAVLVLTSIDESGTFSSQRASHLFQDQRLQEVVLDQLLQVMLEKGYLGLDVDFEYVEERDKEAFFHFLGRARERLHQDGFFLHVDLAPKTHAQQSGPLYAAHDYSVIGAIADSVLLMTYEWGYAYGPPMAVAPLPQVEEVLQYGVTEIAPGKIQLGIPNYGYDWTLPYEPSRRAATIGNQEAVRLAGQVGAEIQFDTVSQAPYFRYTREGIAHQVWFEDARSIQAKLQLALQYGIGGVAYWNLLRPFSQNWALLSQKIRILNRREGP</sequence>
<keyword evidence="6" id="KW-1185">Reference proteome</keyword>
<dbReference type="GeneID" id="97995276"/>
<dbReference type="InterPro" id="IPR018392">
    <property type="entry name" value="LysM"/>
</dbReference>
<dbReference type="GO" id="GO:0005975">
    <property type="term" value="P:carbohydrate metabolic process"/>
    <property type="evidence" value="ECO:0007669"/>
    <property type="project" value="InterPro"/>
</dbReference>
<dbReference type="PROSITE" id="PS51782">
    <property type="entry name" value="LYSM"/>
    <property type="match status" value="2"/>
</dbReference>
<dbReference type="GO" id="GO:0016798">
    <property type="term" value="F:hydrolase activity, acting on glycosyl bonds"/>
    <property type="evidence" value="ECO:0007669"/>
    <property type="project" value="UniProtKB-KW"/>
</dbReference>
<dbReference type="InterPro" id="IPR036779">
    <property type="entry name" value="LysM_dom_sf"/>
</dbReference>
<evidence type="ECO:0000256" key="1">
    <source>
        <dbReference type="ARBA" id="ARBA00022801"/>
    </source>
</evidence>
<dbReference type="PANTHER" id="PTHR46066">
    <property type="entry name" value="CHITINASE DOMAIN-CONTAINING PROTEIN 1 FAMILY MEMBER"/>
    <property type="match status" value="1"/>
</dbReference>
<organism evidence="5 6">
    <name type="scientific">Evtepia gabavorous</name>
    <dbReference type="NCBI Taxonomy" id="2211183"/>
    <lineage>
        <taxon>Bacteria</taxon>
        <taxon>Bacillati</taxon>
        <taxon>Bacillota</taxon>
        <taxon>Clostridia</taxon>
        <taxon>Eubacteriales</taxon>
        <taxon>Evtepia</taxon>
    </lineage>
</organism>
<dbReference type="Pfam" id="PF00704">
    <property type="entry name" value="Glyco_hydro_18"/>
    <property type="match status" value="1"/>
</dbReference>
<dbReference type="OrthoDB" id="9769314at2"/>
<dbReference type="RefSeq" id="WP_117142120.1">
    <property type="nucleotide sequence ID" value="NZ_CAKXKJ010000002.1"/>
</dbReference>
<feature type="domain" description="LysM" evidence="3">
    <location>
        <begin position="50"/>
        <end position="95"/>
    </location>
</feature>